<dbReference type="RefSeq" id="WP_071808232.1">
    <property type="nucleotide sequence ID" value="NZ_MEIA01000389.1"/>
</dbReference>
<name>A0A1K0FEU9_9ACTN</name>
<comment type="caution">
    <text evidence="2">The sequence shown here is derived from an EMBL/GenBank/DDBJ whole genome shotgun (WGS) entry which is preliminary data.</text>
</comment>
<sequence length="204" mass="21372">MKHRRRWLLLLAPLLLVGCGGLNGSSATPAESTSTQAPTDSSDDWLVVAQGKATPSPSPTSGVPPYPFPTVSAATGVSSRAASAAQAVPSSTCSVREVHFSRITSLDVVAGTTTATATWTDFSGNNLVEYRLTALSQDLKPGPQRDIGWVRVGSKEACTTLTATIRNLDRKTGYVFSLDAVVTRQSGGGTRAGTIMRTGVIYTK</sequence>
<accession>A0A1K0FEU9</accession>
<dbReference type="EMBL" id="MEIA01000389">
    <property type="protein sequence ID" value="OJF11264.1"/>
    <property type="molecule type" value="Genomic_DNA"/>
</dbReference>
<evidence type="ECO:0000313" key="2">
    <source>
        <dbReference type="EMBL" id="OJF11264.1"/>
    </source>
</evidence>
<evidence type="ECO:0000313" key="3">
    <source>
        <dbReference type="Proteomes" id="UP000182486"/>
    </source>
</evidence>
<gene>
    <name evidence="2" type="ORF">BG844_27405</name>
</gene>
<evidence type="ECO:0000256" key="1">
    <source>
        <dbReference type="SAM" id="SignalP"/>
    </source>
</evidence>
<feature type="chain" id="PRO_5038904434" description="Fibronectin type-III domain-containing protein" evidence="1">
    <location>
        <begin position="25"/>
        <end position="204"/>
    </location>
</feature>
<proteinExistence type="predicted"/>
<evidence type="ECO:0008006" key="4">
    <source>
        <dbReference type="Google" id="ProtNLM"/>
    </source>
</evidence>
<dbReference type="AlphaFoldDB" id="A0A1K0FEU9"/>
<feature type="signal peptide" evidence="1">
    <location>
        <begin position="1"/>
        <end position="24"/>
    </location>
</feature>
<organism evidence="2 3">
    <name type="scientific">Couchioplanes caeruleus subsp. caeruleus</name>
    <dbReference type="NCBI Taxonomy" id="56427"/>
    <lineage>
        <taxon>Bacteria</taxon>
        <taxon>Bacillati</taxon>
        <taxon>Actinomycetota</taxon>
        <taxon>Actinomycetes</taxon>
        <taxon>Micromonosporales</taxon>
        <taxon>Micromonosporaceae</taxon>
        <taxon>Couchioplanes</taxon>
    </lineage>
</organism>
<dbReference type="PROSITE" id="PS51257">
    <property type="entry name" value="PROKAR_LIPOPROTEIN"/>
    <property type="match status" value="1"/>
</dbReference>
<reference evidence="2 3" key="1">
    <citation type="submission" date="2016-09" db="EMBL/GenBank/DDBJ databases">
        <title>Couchioplanes caeruleus draft genome sequence.</title>
        <authorList>
            <person name="Sheehan J."/>
            <person name="Caffrey P."/>
        </authorList>
    </citation>
    <scope>NUCLEOTIDE SEQUENCE [LARGE SCALE GENOMIC DNA]</scope>
    <source>
        <strain evidence="2 3">DSM 43634</strain>
    </source>
</reference>
<keyword evidence="3" id="KW-1185">Reference proteome</keyword>
<protein>
    <recommendedName>
        <fullName evidence="4">Fibronectin type-III domain-containing protein</fullName>
    </recommendedName>
</protein>
<dbReference type="Proteomes" id="UP000182486">
    <property type="component" value="Unassembled WGS sequence"/>
</dbReference>
<keyword evidence="1" id="KW-0732">Signal</keyword>